<dbReference type="InterPro" id="IPR012327">
    <property type="entry name" value="MeTrfase_D12"/>
</dbReference>
<sequence length="309" mass="36124">MLKIKAKPFLKWAGGKSQLLCQFEKYYPGDLSGGIIENYIEPFVGGGAVFFEVIQKYNIQSSYIYDINKDLILTYQVIQKTPDLLLEILQRYQSDYNHADEQGRKNLFLSVRKQFNVERLEINHTIFSENWMPRAAQFIFLNKTCFNGLFRLNSKGEFNVPFGGYKKPNIWDENNILAVSELLQNTIIELSTYENCFDLADEKTFVYFDPPYRPISKTASFTTYTGFEFTDVEQIKLSHFFKKLDTQKCSKLMLSNSDPKNENPNDDFFEKIYNGYELHRVYARRMINCNAEKRGKINELLVTNYGLPT</sequence>
<comment type="caution">
    <text evidence="9">The sequence shown here is derived from an EMBL/GenBank/DDBJ whole genome shotgun (WGS) entry which is preliminary data.</text>
</comment>
<keyword evidence="10" id="KW-1185">Reference proteome</keyword>
<keyword evidence="4 8" id="KW-0808">Transferase</keyword>
<dbReference type="InterPro" id="IPR029063">
    <property type="entry name" value="SAM-dependent_MTases_sf"/>
</dbReference>
<dbReference type="SUPFAM" id="SSF53335">
    <property type="entry name" value="S-adenosyl-L-methionine-dependent methyltransferases"/>
    <property type="match status" value="1"/>
</dbReference>
<feature type="binding site" evidence="7">
    <location>
        <position position="16"/>
    </location>
    <ligand>
        <name>S-adenosyl-L-methionine</name>
        <dbReference type="ChEBI" id="CHEBI:59789"/>
    </ligand>
</feature>
<dbReference type="PIRSF" id="PIRSF000398">
    <property type="entry name" value="M_m6A_EcoRV"/>
    <property type="match status" value="1"/>
</dbReference>
<keyword evidence="5 8" id="KW-0949">S-adenosyl-L-methionine</keyword>
<dbReference type="GO" id="GO:0043565">
    <property type="term" value="F:sequence-specific DNA binding"/>
    <property type="evidence" value="ECO:0007669"/>
    <property type="project" value="TreeGrafter"/>
</dbReference>
<evidence type="ECO:0000313" key="9">
    <source>
        <dbReference type="EMBL" id="CDH46436.1"/>
    </source>
</evidence>
<gene>
    <name evidence="9" type="ORF">BN874_460057</name>
</gene>
<reference evidence="9 10" key="1">
    <citation type="journal article" date="2014" name="ISME J.">
        <title>Candidatus Competibacter-lineage genomes retrieved from metagenomes reveal functional metabolic diversity.</title>
        <authorList>
            <person name="McIlroy S.J."/>
            <person name="Albertsen M."/>
            <person name="Andresen E.K."/>
            <person name="Saunders A.M."/>
            <person name="Kristiansen R."/>
            <person name="Stokholm-Bjerregaard M."/>
            <person name="Nielsen K.L."/>
            <person name="Nielsen P.H."/>
        </authorList>
    </citation>
    <scope>NUCLEOTIDE SEQUENCE [LARGE SCALE GENOMIC DNA]</scope>
    <source>
        <strain evidence="9 10">Run_B_J11</strain>
    </source>
</reference>
<dbReference type="AlphaFoldDB" id="A0A7U7GDK0"/>
<dbReference type="InterPro" id="IPR012263">
    <property type="entry name" value="M_m6A_EcoRV"/>
</dbReference>
<proteinExistence type="inferred from homology"/>
<dbReference type="PRINTS" id="PR00505">
    <property type="entry name" value="D12N6MTFRASE"/>
</dbReference>
<feature type="binding site" evidence="7">
    <location>
        <position position="209"/>
    </location>
    <ligand>
        <name>S-adenosyl-L-methionine</name>
        <dbReference type="ChEBI" id="CHEBI:59789"/>
    </ligand>
</feature>
<feature type="binding site" evidence="7">
    <location>
        <position position="12"/>
    </location>
    <ligand>
        <name>S-adenosyl-L-methionine</name>
        <dbReference type="ChEBI" id="CHEBI:59789"/>
    </ligand>
</feature>
<accession>A0A7U7GDK0</accession>
<comment type="catalytic activity">
    <reaction evidence="6 8">
        <text>a 2'-deoxyadenosine in DNA + S-adenosyl-L-methionine = an N(6)-methyl-2'-deoxyadenosine in DNA + S-adenosyl-L-homocysteine + H(+)</text>
        <dbReference type="Rhea" id="RHEA:15197"/>
        <dbReference type="Rhea" id="RHEA-COMP:12418"/>
        <dbReference type="Rhea" id="RHEA-COMP:12419"/>
        <dbReference type="ChEBI" id="CHEBI:15378"/>
        <dbReference type="ChEBI" id="CHEBI:57856"/>
        <dbReference type="ChEBI" id="CHEBI:59789"/>
        <dbReference type="ChEBI" id="CHEBI:90615"/>
        <dbReference type="ChEBI" id="CHEBI:90616"/>
        <dbReference type="EC" id="2.1.1.72"/>
    </reaction>
</comment>
<dbReference type="GO" id="GO:0032259">
    <property type="term" value="P:methylation"/>
    <property type="evidence" value="ECO:0007669"/>
    <property type="project" value="UniProtKB-KW"/>
</dbReference>
<dbReference type="Gene3D" id="3.40.50.150">
    <property type="entry name" value="Vaccinia Virus protein VP39"/>
    <property type="match status" value="1"/>
</dbReference>
<evidence type="ECO:0000256" key="1">
    <source>
        <dbReference type="ARBA" id="ARBA00006594"/>
    </source>
</evidence>
<evidence type="ECO:0000256" key="6">
    <source>
        <dbReference type="ARBA" id="ARBA00047942"/>
    </source>
</evidence>
<dbReference type="OrthoDB" id="9805629at2"/>
<dbReference type="RefSeq" id="WP_034435105.1">
    <property type="nucleotide sequence ID" value="NZ_CBTK010000261.1"/>
</dbReference>
<comment type="similarity">
    <text evidence="1 8">Belongs to the N(4)/N(6)-methyltransferase family.</text>
</comment>
<dbReference type="InterPro" id="IPR023095">
    <property type="entry name" value="Ade_MeTrfase_dom_2"/>
</dbReference>
<name>A0A7U7GDK0_9GAMM</name>
<dbReference type="EMBL" id="CBTK010000261">
    <property type="protein sequence ID" value="CDH46436.1"/>
    <property type="molecule type" value="Genomic_DNA"/>
</dbReference>
<evidence type="ECO:0000256" key="2">
    <source>
        <dbReference type="ARBA" id="ARBA00011900"/>
    </source>
</evidence>
<feature type="binding site" evidence="7">
    <location>
        <position position="66"/>
    </location>
    <ligand>
        <name>S-adenosyl-L-methionine</name>
        <dbReference type="ChEBI" id="CHEBI:59789"/>
    </ligand>
</feature>
<dbReference type="PROSITE" id="PS00092">
    <property type="entry name" value="N6_MTASE"/>
    <property type="match status" value="1"/>
</dbReference>
<dbReference type="PANTHER" id="PTHR30481">
    <property type="entry name" value="DNA ADENINE METHYLASE"/>
    <property type="match status" value="1"/>
</dbReference>
<dbReference type="GO" id="GO:0009307">
    <property type="term" value="P:DNA restriction-modification system"/>
    <property type="evidence" value="ECO:0007669"/>
    <property type="project" value="InterPro"/>
</dbReference>
<dbReference type="GO" id="GO:0009007">
    <property type="term" value="F:site-specific DNA-methyltransferase (adenine-specific) activity"/>
    <property type="evidence" value="ECO:0007669"/>
    <property type="project" value="UniProtKB-UniRule"/>
</dbReference>
<dbReference type="Gene3D" id="1.10.1020.10">
    <property type="entry name" value="Adenine-specific Methyltransferase, Domain 2"/>
    <property type="match status" value="1"/>
</dbReference>
<protein>
    <recommendedName>
        <fullName evidence="2 8">Site-specific DNA-methyltransferase (adenine-specific)</fullName>
        <ecNumber evidence="2 8">2.1.1.72</ecNumber>
    </recommendedName>
</protein>
<evidence type="ECO:0000313" key="10">
    <source>
        <dbReference type="Proteomes" id="UP000019184"/>
    </source>
</evidence>
<dbReference type="Proteomes" id="UP000019184">
    <property type="component" value="Unassembled WGS sequence"/>
</dbReference>
<evidence type="ECO:0000256" key="7">
    <source>
        <dbReference type="PIRSR" id="PIRSR000398-1"/>
    </source>
</evidence>
<dbReference type="NCBIfam" id="TIGR00571">
    <property type="entry name" value="dam"/>
    <property type="match status" value="1"/>
</dbReference>
<evidence type="ECO:0000256" key="5">
    <source>
        <dbReference type="ARBA" id="ARBA00022691"/>
    </source>
</evidence>
<dbReference type="EC" id="2.1.1.72" evidence="2 8"/>
<dbReference type="GO" id="GO:1904047">
    <property type="term" value="F:S-adenosyl-L-methionine binding"/>
    <property type="evidence" value="ECO:0007669"/>
    <property type="project" value="TreeGrafter"/>
</dbReference>
<dbReference type="InterPro" id="IPR002052">
    <property type="entry name" value="DNA_methylase_N6_adenine_CS"/>
</dbReference>
<evidence type="ECO:0000256" key="4">
    <source>
        <dbReference type="ARBA" id="ARBA00022679"/>
    </source>
</evidence>
<dbReference type="GO" id="GO:0006298">
    <property type="term" value="P:mismatch repair"/>
    <property type="evidence" value="ECO:0007669"/>
    <property type="project" value="TreeGrafter"/>
</dbReference>
<organism evidence="9 10">
    <name type="scientific">Candidatus Contendobacter odensis Run_B_J11</name>
    <dbReference type="NCBI Taxonomy" id="1400861"/>
    <lineage>
        <taxon>Bacteria</taxon>
        <taxon>Pseudomonadati</taxon>
        <taxon>Pseudomonadota</taxon>
        <taxon>Gammaproteobacteria</taxon>
        <taxon>Candidatus Competibacteraceae</taxon>
        <taxon>Candidatus Contendibacter</taxon>
    </lineage>
</organism>
<dbReference type="PANTHER" id="PTHR30481:SF3">
    <property type="entry name" value="DNA ADENINE METHYLASE"/>
    <property type="match status" value="1"/>
</dbReference>
<evidence type="ECO:0000256" key="3">
    <source>
        <dbReference type="ARBA" id="ARBA00022603"/>
    </source>
</evidence>
<dbReference type="Pfam" id="PF02086">
    <property type="entry name" value="MethyltransfD12"/>
    <property type="match status" value="1"/>
</dbReference>
<keyword evidence="3 8" id="KW-0489">Methyltransferase</keyword>
<evidence type="ECO:0000256" key="8">
    <source>
        <dbReference type="RuleBase" id="RU361257"/>
    </source>
</evidence>